<dbReference type="KEGG" id="vpo:Kpol_2002p3"/>
<dbReference type="GeneID" id="5547259"/>
<dbReference type="FunCoup" id="A7TFC1">
    <property type="interactions" value="210"/>
</dbReference>
<evidence type="ECO:0000256" key="2">
    <source>
        <dbReference type="ARBA" id="ARBA00023155"/>
    </source>
</evidence>
<keyword evidence="1 4" id="KW-0238">DNA-binding</keyword>
<reference evidence="7 8" key="1">
    <citation type="journal article" date="2007" name="Proc. Natl. Acad. Sci. U.S.A.">
        <title>Independent sorting-out of thousands of duplicated gene pairs in two yeast species descended from a whole-genome duplication.</title>
        <authorList>
            <person name="Scannell D.R."/>
            <person name="Frank A.C."/>
            <person name="Conant G.C."/>
            <person name="Byrne K.P."/>
            <person name="Woolfit M."/>
            <person name="Wolfe K.H."/>
        </authorList>
    </citation>
    <scope>NUCLEOTIDE SEQUENCE [LARGE SCALE GENOMIC DNA]</scope>
    <source>
        <strain evidence="8">ATCC 22028 / DSM 70294 / BCRC 21397 / CBS 2163 / NBRC 10782 / NRRL Y-8283 / UCD 57-17</strain>
    </source>
</reference>
<dbReference type="SMART" id="SM00389">
    <property type="entry name" value="HOX"/>
    <property type="match status" value="1"/>
</dbReference>
<dbReference type="STRING" id="436907.A7TFC1"/>
<accession>A7TFC1</accession>
<name>A7TFC1_VANPO</name>
<dbReference type="RefSeq" id="XP_001646793.1">
    <property type="nucleotide sequence ID" value="XM_001646743.1"/>
</dbReference>
<dbReference type="GO" id="GO:0006355">
    <property type="term" value="P:regulation of DNA-templated transcription"/>
    <property type="evidence" value="ECO:0007669"/>
    <property type="project" value="InterPro"/>
</dbReference>
<dbReference type="SUPFAM" id="SSF46689">
    <property type="entry name" value="Homeodomain-like"/>
    <property type="match status" value="1"/>
</dbReference>
<feature type="domain" description="Homeobox" evidence="6">
    <location>
        <begin position="142"/>
        <end position="205"/>
    </location>
</feature>
<dbReference type="OrthoDB" id="4069986at2759"/>
<feature type="region of interest" description="Disordered" evidence="5">
    <location>
        <begin position="98"/>
        <end position="123"/>
    </location>
</feature>
<keyword evidence="3 4" id="KW-0539">Nucleus</keyword>
<dbReference type="GO" id="GO:0003677">
    <property type="term" value="F:DNA binding"/>
    <property type="evidence" value="ECO:0007669"/>
    <property type="project" value="UniProtKB-UniRule"/>
</dbReference>
<evidence type="ECO:0000313" key="7">
    <source>
        <dbReference type="EMBL" id="EDO18935.1"/>
    </source>
</evidence>
<dbReference type="GO" id="GO:0005634">
    <property type="term" value="C:nucleus"/>
    <property type="evidence" value="ECO:0007669"/>
    <property type="project" value="UniProtKB-SubCell"/>
</dbReference>
<keyword evidence="2 4" id="KW-0371">Homeobox</keyword>
<keyword evidence="8" id="KW-1185">Reference proteome</keyword>
<gene>
    <name evidence="7" type="ORF">Kpol_2002p3</name>
</gene>
<dbReference type="eggNOG" id="KOG0773">
    <property type="taxonomic scope" value="Eukaryota"/>
</dbReference>
<dbReference type="Gene3D" id="1.10.10.60">
    <property type="entry name" value="Homeodomain-like"/>
    <property type="match status" value="1"/>
</dbReference>
<evidence type="ECO:0000256" key="5">
    <source>
        <dbReference type="SAM" id="MobiDB-lite"/>
    </source>
</evidence>
<dbReference type="PhylomeDB" id="A7TFC1"/>
<evidence type="ECO:0000313" key="8">
    <source>
        <dbReference type="Proteomes" id="UP000000267"/>
    </source>
</evidence>
<dbReference type="InterPro" id="IPR001356">
    <property type="entry name" value="HD"/>
</dbReference>
<proteinExistence type="predicted"/>
<dbReference type="PROSITE" id="PS50071">
    <property type="entry name" value="HOMEOBOX_2"/>
    <property type="match status" value="1"/>
</dbReference>
<feature type="DNA-binding region" description="Homeobox" evidence="4">
    <location>
        <begin position="144"/>
        <end position="206"/>
    </location>
</feature>
<dbReference type="CDD" id="cd00086">
    <property type="entry name" value="homeodomain"/>
    <property type="match status" value="1"/>
</dbReference>
<dbReference type="InterPro" id="IPR008422">
    <property type="entry name" value="KN_HD"/>
</dbReference>
<evidence type="ECO:0000256" key="4">
    <source>
        <dbReference type="PROSITE-ProRule" id="PRU00108"/>
    </source>
</evidence>
<dbReference type="InParanoid" id="A7TFC1"/>
<dbReference type="EMBL" id="DS480383">
    <property type="protein sequence ID" value="EDO18935.1"/>
    <property type="molecule type" value="Genomic_DNA"/>
</dbReference>
<evidence type="ECO:0000259" key="6">
    <source>
        <dbReference type="PROSITE" id="PS50071"/>
    </source>
</evidence>
<evidence type="ECO:0000256" key="1">
    <source>
        <dbReference type="ARBA" id="ARBA00023125"/>
    </source>
</evidence>
<dbReference type="Proteomes" id="UP000000267">
    <property type="component" value="Unassembled WGS sequence"/>
</dbReference>
<protein>
    <submittedName>
        <fullName evidence="7">HML mating-type cassette alpha2 protein</fullName>
    </submittedName>
</protein>
<organism evidence="8">
    <name type="scientific">Vanderwaltozyma polyspora (strain ATCC 22028 / DSM 70294 / BCRC 21397 / CBS 2163 / NBRC 10782 / NRRL Y-8283 / UCD 57-17)</name>
    <name type="common">Kluyveromyces polysporus</name>
    <dbReference type="NCBI Taxonomy" id="436907"/>
    <lineage>
        <taxon>Eukaryota</taxon>
        <taxon>Fungi</taxon>
        <taxon>Dikarya</taxon>
        <taxon>Ascomycota</taxon>
        <taxon>Saccharomycotina</taxon>
        <taxon>Saccharomycetes</taxon>
        <taxon>Saccharomycetales</taxon>
        <taxon>Saccharomycetaceae</taxon>
        <taxon>Vanderwaltozyma</taxon>
    </lineage>
</organism>
<sequence>MNKIPINILLNPSHQENLKDKLQQINDKLTSLCSKIPGNTSGLEQEDHLELQRILLFLTTVVKNEKLDNDEIMLVRTTYQLSTTLSIMVKSLRMANENYESQTSKENSEEELTSPSSSDSNDRNEFVFNIVTQDMMNKKKMNIKSYRGHRLPKQNVKLLERWYIQNVENPYLDDKSISELMKITSLSKVQIKNWVSNRRRKEKSITISPEVSRLLQELKTEKA</sequence>
<comment type="subcellular location">
    <subcellularLocation>
        <location evidence="4">Nucleus</location>
    </subcellularLocation>
</comment>
<dbReference type="OMA" id="KVQIKNW"/>
<dbReference type="Pfam" id="PF05920">
    <property type="entry name" value="Homeobox_KN"/>
    <property type="match status" value="1"/>
</dbReference>
<dbReference type="HOGENOM" id="CLU_091806_1_0_1"/>
<dbReference type="InterPro" id="IPR009057">
    <property type="entry name" value="Homeodomain-like_sf"/>
</dbReference>
<evidence type="ECO:0000256" key="3">
    <source>
        <dbReference type="ARBA" id="ARBA00023242"/>
    </source>
</evidence>
<dbReference type="AlphaFoldDB" id="A7TFC1"/>